<dbReference type="SUPFAM" id="SSF55486">
    <property type="entry name" value="Metalloproteases ('zincins'), catalytic domain"/>
    <property type="match status" value="1"/>
</dbReference>
<reference evidence="6 7" key="1">
    <citation type="submission" date="2019-02" db="EMBL/GenBank/DDBJ databases">
        <title>Hyunsoonleella sp., isolated from marine sediment.</title>
        <authorList>
            <person name="Liu B.-T."/>
        </authorList>
    </citation>
    <scope>NUCLEOTIDE SEQUENCE [LARGE SCALE GENOMIC DNA]</scope>
    <source>
        <strain evidence="6 7">T58</strain>
    </source>
</reference>
<feature type="domain" description="P/Homo B" evidence="5">
    <location>
        <begin position="639"/>
        <end position="790"/>
    </location>
</feature>
<dbReference type="GO" id="GO:0006508">
    <property type="term" value="P:proteolysis"/>
    <property type="evidence" value="ECO:0007669"/>
    <property type="project" value="UniProtKB-KW"/>
</dbReference>
<dbReference type="InterPro" id="IPR008979">
    <property type="entry name" value="Galactose-bd-like_sf"/>
</dbReference>
<dbReference type="InterPro" id="IPR002884">
    <property type="entry name" value="P_dom"/>
</dbReference>
<dbReference type="Gene3D" id="3.40.390.10">
    <property type="entry name" value="Collagenase (Catalytic Domain)"/>
    <property type="match status" value="1"/>
</dbReference>
<accession>A0A4Q9FD46</accession>
<feature type="chain" id="PRO_5020981327" evidence="4">
    <location>
        <begin position="23"/>
        <end position="881"/>
    </location>
</feature>
<dbReference type="InterPro" id="IPR013783">
    <property type="entry name" value="Ig-like_fold"/>
</dbReference>
<evidence type="ECO:0000256" key="1">
    <source>
        <dbReference type="ARBA" id="ARBA00022670"/>
    </source>
</evidence>
<dbReference type="GO" id="GO:0008237">
    <property type="term" value="F:metallopeptidase activity"/>
    <property type="evidence" value="ECO:0007669"/>
    <property type="project" value="InterPro"/>
</dbReference>
<dbReference type="Gene3D" id="2.60.120.260">
    <property type="entry name" value="Galactose-binding domain-like"/>
    <property type="match status" value="1"/>
</dbReference>
<dbReference type="PROSITE" id="PS51829">
    <property type="entry name" value="P_HOMO_B"/>
    <property type="match status" value="1"/>
</dbReference>
<gene>
    <name evidence="6" type="ORF">EYD45_15785</name>
</gene>
<evidence type="ECO:0000313" key="6">
    <source>
        <dbReference type="EMBL" id="TBM98976.1"/>
    </source>
</evidence>
<keyword evidence="3" id="KW-0378">Hydrolase</keyword>
<dbReference type="Pfam" id="PF13583">
    <property type="entry name" value="Reprolysin_4"/>
    <property type="match status" value="1"/>
</dbReference>
<dbReference type="EMBL" id="SIRT01000018">
    <property type="protein sequence ID" value="TBM98976.1"/>
    <property type="molecule type" value="Genomic_DNA"/>
</dbReference>
<dbReference type="Gene3D" id="2.60.40.10">
    <property type="entry name" value="Immunoglobulins"/>
    <property type="match status" value="1"/>
</dbReference>
<keyword evidence="7" id="KW-1185">Reference proteome</keyword>
<evidence type="ECO:0000256" key="3">
    <source>
        <dbReference type="ARBA" id="ARBA00022801"/>
    </source>
</evidence>
<dbReference type="SUPFAM" id="SSF49785">
    <property type="entry name" value="Galactose-binding domain-like"/>
    <property type="match status" value="1"/>
</dbReference>
<organism evidence="6 7">
    <name type="scientific">Hyunsoonleella flava</name>
    <dbReference type="NCBI Taxonomy" id="2527939"/>
    <lineage>
        <taxon>Bacteria</taxon>
        <taxon>Pseudomonadati</taxon>
        <taxon>Bacteroidota</taxon>
        <taxon>Flavobacteriia</taxon>
        <taxon>Flavobacteriales</taxon>
        <taxon>Flavobacteriaceae</taxon>
    </lineage>
</organism>
<evidence type="ECO:0000256" key="2">
    <source>
        <dbReference type="ARBA" id="ARBA00022729"/>
    </source>
</evidence>
<evidence type="ECO:0000313" key="7">
    <source>
        <dbReference type="Proteomes" id="UP000291142"/>
    </source>
</evidence>
<protein>
    <submittedName>
        <fullName evidence="6">T9SS type A sorting domain-containing protein</fullName>
    </submittedName>
</protein>
<dbReference type="GO" id="GO:0004252">
    <property type="term" value="F:serine-type endopeptidase activity"/>
    <property type="evidence" value="ECO:0007669"/>
    <property type="project" value="InterPro"/>
</dbReference>
<dbReference type="InterPro" id="IPR024079">
    <property type="entry name" value="MetalloPept_cat_dom_sf"/>
</dbReference>
<dbReference type="NCBIfam" id="TIGR04183">
    <property type="entry name" value="Por_Secre_tail"/>
    <property type="match status" value="1"/>
</dbReference>
<dbReference type="OrthoDB" id="9792152at2"/>
<dbReference type="InterPro" id="IPR026444">
    <property type="entry name" value="Secre_tail"/>
</dbReference>
<dbReference type="Proteomes" id="UP000291142">
    <property type="component" value="Unassembled WGS sequence"/>
</dbReference>
<sequence>MKTKLHYVFATTIFLIAFSASAQDNFFVKIEYQQKASALKTTSESHSTYQFDYNKLSAALQKASNKNTSKASDVIIDFPNLKGSLERYRIVEASVMHPELQAKYPEIRSYIGYGIDSPTGYLRFSLSPYKGLTGIVLGKEKAEVFQPDTKNTSQFTVLTKSSLDKKEGFNCRTIDSFFEASNKSNGLKDADDSINRLYTIAISVTGEYSDFHGGTLPFVNASLAATLTNVNAVFENDFNVSLQLAANNDNVIYFDAATDPYSGFNNYGTEAQGALDAEIGDANYDVGHLLSAIGFDGNAGCIGCVCTTGLKGSAYASDDIPDGFNFDIDLVAHEIGHQFGANHTWTHDGNEGTNVQIEPGSGTTVMGYAGIAASANIQLNSDPYFHGISIEQVTNFIKTTSCATETNTGNTTPTADAGNDVTLPIGTAFKLTGTGGDSDGDIITYCWEQIDENNAATVYPNPNLGSDDAVLVRSFPPTTSPTRYFPNLSDLTFGVNASQWEKVPNVGRTADFRLTVRDNKPNGANNNQDDMRVTFDPSFGPFQITSQSTTGISWSSGSTETITWDVNNTNTLPGASNVNILLSTDGGETYNEIVSNIPNNGNYSLTVPNSPSPECRLMIEPTNNNFFAINSEDFAIDFEVTSTCTQYNSSTNLGIDIDDNTEAFTQSHVINIPDDAIITDINVGMNITHSYIGDLGIEVVSPNNTTVTLKTSSDCDSEEDIIAVFDDDAVAFNCFNSDNNLYQKSLNDLLEIFNGEGTAGDWTIRLGDFQPGDTGTLNSWFIEVCQTTHTALEITEFSFKNVKLFPNPNNGEFTIKIDAAHANKNIKMELFDVRGRLVYEEQFEETSRLDETVTLDSIQSGMYILRLQDETSTDTRRIVVK</sequence>
<keyword evidence="1" id="KW-0645">Protease</keyword>
<dbReference type="Pfam" id="PF18962">
    <property type="entry name" value="Por_Secre_tail"/>
    <property type="match status" value="1"/>
</dbReference>
<feature type="signal peptide" evidence="4">
    <location>
        <begin position="1"/>
        <end position="22"/>
    </location>
</feature>
<dbReference type="Pfam" id="PF01483">
    <property type="entry name" value="P_proprotein"/>
    <property type="match status" value="1"/>
</dbReference>
<evidence type="ECO:0000259" key="5">
    <source>
        <dbReference type="PROSITE" id="PS51829"/>
    </source>
</evidence>
<evidence type="ECO:0000256" key="4">
    <source>
        <dbReference type="SAM" id="SignalP"/>
    </source>
</evidence>
<dbReference type="AlphaFoldDB" id="A0A4Q9FD46"/>
<proteinExistence type="predicted"/>
<dbReference type="RefSeq" id="WP_130965615.1">
    <property type="nucleotide sequence ID" value="NZ_SIRT01000018.1"/>
</dbReference>
<comment type="caution">
    <text evidence="6">The sequence shown here is derived from an EMBL/GenBank/DDBJ whole genome shotgun (WGS) entry which is preliminary data.</text>
</comment>
<name>A0A4Q9FD46_9FLAO</name>
<keyword evidence="2 4" id="KW-0732">Signal</keyword>